<dbReference type="PANTHER" id="PTHR43792">
    <property type="entry name" value="GNAT FAMILY, PUTATIVE (AFU_ORTHOLOGUE AFUA_3G00765)-RELATED-RELATED"/>
    <property type="match status" value="1"/>
</dbReference>
<keyword evidence="3" id="KW-1185">Reference proteome</keyword>
<dbReference type="PANTHER" id="PTHR43792:SF16">
    <property type="entry name" value="N-ACETYLTRANSFERASE DOMAIN-CONTAINING PROTEIN"/>
    <property type="match status" value="1"/>
</dbReference>
<dbReference type="InterPro" id="IPR000182">
    <property type="entry name" value="GNAT_dom"/>
</dbReference>
<sequence length="178" mass="20813">MKIHIETERLIIRDLEEFDVDGMFALDSDPDVHKFLGNNPISKKEQAEAVIANIRQQYLDNGIGRWAVIDKQTNDFIGWTGLKYEEGLRKEFNYYDLGYRFRKEYWGKGIATETALASLKYGFETMNLKEIGAAADIDHIASNKVLQRVGLKLIETFEYDNTPHNWYNLTKEEWLRLK</sequence>
<evidence type="ECO:0000313" key="3">
    <source>
        <dbReference type="Proteomes" id="UP001497416"/>
    </source>
</evidence>
<proteinExistence type="predicted"/>
<dbReference type="RefSeq" id="WP_348711057.1">
    <property type="nucleotide sequence ID" value="NZ_CAXIXW010000014.1"/>
</dbReference>
<name>A0ABM9NWI5_9FLAO</name>
<dbReference type="SUPFAM" id="SSF55729">
    <property type="entry name" value="Acyl-CoA N-acyltransferases (Nat)"/>
    <property type="match status" value="1"/>
</dbReference>
<gene>
    <name evidence="2" type="ORF">T190607A01A_11195</name>
</gene>
<dbReference type="Pfam" id="PF13302">
    <property type="entry name" value="Acetyltransf_3"/>
    <property type="match status" value="1"/>
</dbReference>
<dbReference type="GO" id="GO:0008999">
    <property type="term" value="F:protein-N-terminal-alanine acetyltransferase activity"/>
    <property type="evidence" value="ECO:0007669"/>
    <property type="project" value="UniProtKB-EC"/>
</dbReference>
<comment type="caution">
    <text evidence="2">The sequence shown here is derived from an EMBL/GenBank/DDBJ whole genome shotgun (WGS) entry which is preliminary data.</text>
</comment>
<dbReference type="InterPro" id="IPR016181">
    <property type="entry name" value="Acyl_CoA_acyltransferase"/>
</dbReference>
<evidence type="ECO:0000313" key="2">
    <source>
        <dbReference type="EMBL" id="CAL2081431.1"/>
    </source>
</evidence>
<accession>A0ABM9NWI5</accession>
<dbReference type="EMBL" id="CAXIXY010000003">
    <property type="protein sequence ID" value="CAL2081431.1"/>
    <property type="molecule type" value="Genomic_DNA"/>
</dbReference>
<reference evidence="2 3" key="1">
    <citation type="submission" date="2024-05" db="EMBL/GenBank/DDBJ databases">
        <authorList>
            <person name="Duchaud E."/>
        </authorList>
    </citation>
    <scope>NUCLEOTIDE SEQUENCE [LARGE SCALE GENOMIC DNA]</scope>
    <source>
        <strain evidence="2">Ena-SAMPLE-TAB-13-05-2024-13:56:06:370-140302</strain>
    </source>
</reference>
<organism evidence="2 3">
    <name type="scientific">Tenacibaculum platacis</name>
    <dbReference type="NCBI Taxonomy" id="3137852"/>
    <lineage>
        <taxon>Bacteria</taxon>
        <taxon>Pseudomonadati</taxon>
        <taxon>Bacteroidota</taxon>
        <taxon>Flavobacteriia</taxon>
        <taxon>Flavobacteriales</taxon>
        <taxon>Flavobacteriaceae</taxon>
        <taxon>Tenacibaculum</taxon>
    </lineage>
</organism>
<dbReference type="InterPro" id="IPR051531">
    <property type="entry name" value="N-acetyltransferase"/>
</dbReference>
<keyword evidence="2" id="KW-0012">Acyltransferase</keyword>
<evidence type="ECO:0000259" key="1">
    <source>
        <dbReference type="PROSITE" id="PS51186"/>
    </source>
</evidence>
<feature type="domain" description="N-acetyltransferase" evidence="1">
    <location>
        <begin position="10"/>
        <end position="172"/>
    </location>
</feature>
<dbReference type="EC" id="2.3.1.267" evidence="2"/>
<keyword evidence="2" id="KW-0808">Transferase</keyword>
<dbReference type="PROSITE" id="PS51186">
    <property type="entry name" value="GNAT"/>
    <property type="match status" value="1"/>
</dbReference>
<dbReference type="Gene3D" id="3.40.630.30">
    <property type="match status" value="1"/>
</dbReference>
<protein>
    <submittedName>
        <fullName evidence="2">(Ribosomal protein S5)-alanine N-acetyltransferase</fullName>
        <ecNumber evidence="2">2.3.1.267</ecNumber>
    </submittedName>
</protein>
<dbReference type="Proteomes" id="UP001497416">
    <property type="component" value="Unassembled WGS sequence"/>
</dbReference>